<comment type="caution">
    <text evidence="1">The sequence shown here is derived from an EMBL/GenBank/DDBJ whole genome shotgun (WGS) entry which is preliminary data.</text>
</comment>
<sequence length="69" mass="7586">MHDEDGQDDDGWSKLTGDEDDLFGTFCCQANSGRKSNLIYTSAAKITRQVSDEESSPDDVINRASLDIT</sequence>
<name>A0ACB8V2S7_9EURO</name>
<protein>
    <submittedName>
        <fullName evidence="1">Uncharacterized protein</fullName>
    </submittedName>
</protein>
<reference evidence="1" key="1">
    <citation type="journal article" date="2022" name="bioRxiv">
        <title>Population genetic analysis of Ophidiomyces ophidiicola, the causative agent of snake fungal disease, indicates recent introductions to the USA.</title>
        <authorList>
            <person name="Ladner J.T."/>
            <person name="Palmer J.M."/>
            <person name="Ettinger C.L."/>
            <person name="Stajich J.E."/>
            <person name="Farrell T.M."/>
            <person name="Glorioso B.M."/>
            <person name="Lawson B."/>
            <person name="Price S.J."/>
            <person name="Stengle A.G."/>
            <person name="Grear D.A."/>
            <person name="Lorch J.M."/>
        </authorList>
    </citation>
    <scope>NUCLEOTIDE SEQUENCE</scope>
    <source>
        <strain evidence="1">NWHC 24266-5</strain>
    </source>
</reference>
<accession>A0ACB8V2S7</accession>
<organism evidence="1">
    <name type="scientific">Ophidiomyces ophidiicola</name>
    <dbReference type="NCBI Taxonomy" id="1387563"/>
    <lineage>
        <taxon>Eukaryota</taxon>
        <taxon>Fungi</taxon>
        <taxon>Dikarya</taxon>
        <taxon>Ascomycota</taxon>
        <taxon>Pezizomycotina</taxon>
        <taxon>Eurotiomycetes</taxon>
        <taxon>Eurotiomycetidae</taxon>
        <taxon>Onygenales</taxon>
        <taxon>Onygenaceae</taxon>
        <taxon>Ophidiomyces</taxon>
    </lineage>
</organism>
<evidence type="ECO:0000313" key="1">
    <source>
        <dbReference type="EMBL" id="KAI2391229.1"/>
    </source>
</evidence>
<proteinExistence type="predicted"/>
<dbReference type="EMBL" id="JALBCA010000013">
    <property type="protein sequence ID" value="KAI2391229.1"/>
    <property type="molecule type" value="Genomic_DNA"/>
</dbReference>
<gene>
    <name evidence="1" type="ORF">LOY88_001303</name>
</gene>